<name>A0A8S1PU04_9CILI</name>
<keyword evidence="3" id="KW-1015">Disulfide bond</keyword>
<comment type="caution">
    <text evidence="5">The sequence shown here is derived from an EMBL/GenBank/DDBJ whole genome shotgun (WGS) entry which is preliminary data.</text>
</comment>
<sequence length="1112" mass="129422">MFLDLESHSHIKIDAEILSIDGNQEPKLLLDEKQIDQESLKQSSNSLCGNSQLDYIYTISQIYQHNRRNAWIQIQLKKGGIKKLQLSIIKCQYGCNSCIENYPTICLQWQLHYNSLNNICHQDSEGWIGIFHYQIYLGCGDCQFIKFKVINYSTQLPPHQDILIRFFKIGYQKIEVNYVYGNQIITQGNQLIEILIKNHHDSLLKLDIKTKTPQQYVQLRDFEVFYTYEDINLDIFNEGCFQQINNNCLICKDGWTLDEYRENCYPICGDKKINGQELCDDGKQLSYEGCFNCIFQSSRNCLIFKYGQCLQCQNGYMLKNFKCVPICGDGLVVETELCDDYNKFKFDGCDKCQNSCQLECLYCHNGVCYQCIQGWNLIDNQCYQFCGDNQIAIFSNEQCDDPLDTACLDCTIKCLDYCLICRSNAICEICEEALYFINGKCVPKCGDSLISKYFEDCDDGNDEPYDGCFKCQYQCQYGCKICEKGNACLECDEGFSLNFETLFCHRIEELIEPLINEILCFQNQKLVNGVCIDLCGDGKLNSSYEECDDGNNYPGDGCSFFCGLEEAFYCQNTEDSFSICTFLKSPDFLLINKSDKKSQTQIVQLSFTQSVKLLTSFQIQDIFNNIIVPQTIYSLEIRTLQNLTQNLNNSLFQFVIIFQKPIQNPKLRIEIGRSIIFNENNQELNELKKEISLGNPFVLSRQTQSQLGQIIQMNEAMIYSMISISGLVVLTGNTILFFNLLELLQSLSYIRYMKCQFPPHLSQFLNTFTRISLSPIFDYFQVDQQLSRLNGGKLPFQSKQLNRNSEQDSLNCFFFINAKSCYFSILTSVATYILCCTISSQYIYRFFGNKLSKYFNHFKSLKIIRIFQKYIFVNCLKFKLLFFREVIFQTYFTIVHQLTFSALLQFPNYQFSSLFDIFNSVNAILALILIIQISFKSIAITSSLIKNKNKWRYFFNGIQGSFWGINFKSLQILRIQFYIAIIVWFMNYPEVQSILLSMLSFYSLIFIIKFKPLKSRYDFSKLIFKELFLMLITGSFLAYSIELDDDLFLLFGWIHIYSFVTLLSINIIIDIIEQVVKYIQNQKKKKKLKQIKLLKSHFINKLQLFVGENDNN</sequence>
<feature type="transmembrane region" description="Helical" evidence="4">
    <location>
        <begin position="965"/>
        <end position="985"/>
    </location>
</feature>
<dbReference type="PANTHER" id="PTHR38934">
    <property type="entry name" value="HYPHALLY REGULATED CELL WALL PROTEIN 1"/>
    <property type="match status" value="1"/>
</dbReference>
<proteinExistence type="predicted"/>
<evidence type="ECO:0000313" key="5">
    <source>
        <dbReference type="EMBL" id="CAD8106491.1"/>
    </source>
</evidence>
<evidence type="ECO:0000256" key="4">
    <source>
        <dbReference type="SAM" id="Phobius"/>
    </source>
</evidence>
<dbReference type="OrthoDB" id="10268124at2759"/>
<dbReference type="AlphaFoldDB" id="A0A8S1PU04"/>
<dbReference type="NCBIfam" id="TIGR02232">
    <property type="entry name" value="myxo_disulf_rpt"/>
    <property type="match status" value="2"/>
</dbReference>
<feature type="transmembrane region" description="Helical" evidence="4">
    <location>
        <begin position="991"/>
        <end position="1010"/>
    </location>
</feature>
<accession>A0A8S1PU04</accession>
<keyword evidence="4" id="KW-0472">Membrane</keyword>
<evidence type="ECO:0008006" key="7">
    <source>
        <dbReference type="Google" id="ProtNLM"/>
    </source>
</evidence>
<evidence type="ECO:0000313" key="6">
    <source>
        <dbReference type="Proteomes" id="UP000692954"/>
    </source>
</evidence>
<evidence type="ECO:0000256" key="1">
    <source>
        <dbReference type="ARBA" id="ARBA00022729"/>
    </source>
</evidence>
<dbReference type="Proteomes" id="UP000692954">
    <property type="component" value="Unassembled WGS sequence"/>
</dbReference>
<keyword evidence="2" id="KW-0677">Repeat</keyword>
<feature type="transmembrane region" description="Helical" evidence="4">
    <location>
        <begin position="1047"/>
        <end position="1069"/>
    </location>
</feature>
<dbReference type="PANTHER" id="PTHR38934:SF6">
    <property type="entry name" value="CHROMOSOME UNDETERMINED SCAFFOLD_176, WHOLE GENOME SHOTGUN SEQUENCE"/>
    <property type="match status" value="1"/>
</dbReference>
<dbReference type="InterPro" id="IPR011936">
    <property type="entry name" value="Myxo_disulph_rpt"/>
</dbReference>
<organism evidence="5 6">
    <name type="scientific">Paramecium sonneborni</name>
    <dbReference type="NCBI Taxonomy" id="65129"/>
    <lineage>
        <taxon>Eukaryota</taxon>
        <taxon>Sar</taxon>
        <taxon>Alveolata</taxon>
        <taxon>Ciliophora</taxon>
        <taxon>Intramacronucleata</taxon>
        <taxon>Oligohymenophorea</taxon>
        <taxon>Peniculida</taxon>
        <taxon>Parameciidae</taxon>
        <taxon>Paramecium</taxon>
    </lineage>
</organism>
<keyword evidence="6" id="KW-1185">Reference proteome</keyword>
<keyword evidence="4" id="KW-1133">Transmembrane helix</keyword>
<evidence type="ECO:0000256" key="2">
    <source>
        <dbReference type="ARBA" id="ARBA00022737"/>
    </source>
</evidence>
<protein>
    <recommendedName>
        <fullName evidence="7">Transmembrane protein</fullName>
    </recommendedName>
</protein>
<evidence type="ECO:0000256" key="3">
    <source>
        <dbReference type="ARBA" id="ARBA00023157"/>
    </source>
</evidence>
<dbReference type="Pfam" id="PF13948">
    <property type="entry name" value="DUF4215"/>
    <property type="match status" value="5"/>
</dbReference>
<keyword evidence="1" id="KW-0732">Signal</keyword>
<reference evidence="5" key="1">
    <citation type="submission" date="2021-01" db="EMBL/GenBank/DDBJ databases">
        <authorList>
            <consortium name="Genoscope - CEA"/>
            <person name="William W."/>
        </authorList>
    </citation>
    <scope>NUCLEOTIDE SEQUENCE</scope>
</reference>
<feature type="transmembrane region" description="Helical" evidence="4">
    <location>
        <begin position="924"/>
        <end position="945"/>
    </location>
</feature>
<feature type="transmembrane region" description="Helical" evidence="4">
    <location>
        <begin position="1022"/>
        <end position="1041"/>
    </location>
</feature>
<feature type="transmembrane region" description="Helical" evidence="4">
    <location>
        <begin position="716"/>
        <end position="741"/>
    </location>
</feature>
<gene>
    <name evidence="5" type="ORF">PSON_ATCC_30995.1.T0870008</name>
</gene>
<keyword evidence="4" id="KW-0812">Transmembrane</keyword>
<dbReference type="EMBL" id="CAJJDN010000087">
    <property type="protein sequence ID" value="CAD8106491.1"/>
    <property type="molecule type" value="Genomic_DNA"/>
</dbReference>